<keyword evidence="2" id="KW-1185">Reference proteome</keyword>
<gene>
    <name evidence="1" type="ORF">HWI92_13455</name>
</gene>
<evidence type="ECO:0000313" key="2">
    <source>
        <dbReference type="Proteomes" id="UP000612680"/>
    </source>
</evidence>
<protein>
    <recommendedName>
        <fullName evidence="3">Addiction module component</fullName>
    </recommendedName>
</protein>
<proteinExistence type="predicted"/>
<reference evidence="1 2" key="1">
    <citation type="submission" date="2020-06" db="EMBL/GenBank/DDBJ databases">
        <title>Dyadobacter sandarakinus sp. nov., isolated from the soil of the Arctic Yellow River Station.</title>
        <authorList>
            <person name="Zhang Y."/>
            <person name="Peng F."/>
        </authorList>
    </citation>
    <scope>NUCLEOTIDE SEQUENCE [LARGE SCALE GENOMIC DNA]</scope>
    <source>
        <strain evidence="1 2">Q3-56</strain>
    </source>
</reference>
<dbReference type="RefSeq" id="WP_204655906.1">
    <property type="nucleotide sequence ID" value="NZ_CP056775.1"/>
</dbReference>
<evidence type="ECO:0008006" key="3">
    <source>
        <dbReference type="Google" id="ProtNLM"/>
    </source>
</evidence>
<dbReference type="Proteomes" id="UP000612680">
    <property type="component" value="Chromosome"/>
</dbReference>
<name>A0ABX7I7E9_9BACT</name>
<dbReference type="EMBL" id="CP056775">
    <property type="protein sequence ID" value="QRR01844.1"/>
    <property type="molecule type" value="Genomic_DNA"/>
</dbReference>
<accession>A0ABX7I7E9</accession>
<evidence type="ECO:0000313" key="1">
    <source>
        <dbReference type="EMBL" id="QRR01844.1"/>
    </source>
</evidence>
<sequence length="90" mass="10713">MIRYNQHQIMHMLPIQGKTPQPETLTDIQISILRLFNQGITEHETLEVRSMLLDYFDKALKSELSEVEKHKQYSTEDYRKMLSDDQFAVK</sequence>
<organism evidence="1 2">
    <name type="scientific">Dyadobacter sandarakinus</name>
    <dbReference type="NCBI Taxonomy" id="2747268"/>
    <lineage>
        <taxon>Bacteria</taxon>
        <taxon>Pseudomonadati</taxon>
        <taxon>Bacteroidota</taxon>
        <taxon>Cytophagia</taxon>
        <taxon>Cytophagales</taxon>
        <taxon>Spirosomataceae</taxon>
        <taxon>Dyadobacter</taxon>
    </lineage>
</organism>